<dbReference type="PANTHER" id="PTHR32134:SF169">
    <property type="entry name" value="FNIP REPEAT-CONTAINING PROTEIN-RELATED"/>
    <property type="match status" value="1"/>
</dbReference>
<organism evidence="1 2">
    <name type="scientific">Heterostelium pallidum (strain ATCC 26659 / Pp 5 / PN500)</name>
    <name type="common">Cellular slime mold</name>
    <name type="synonym">Polysphondylium pallidum</name>
    <dbReference type="NCBI Taxonomy" id="670386"/>
    <lineage>
        <taxon>Eukaryota</taxon>
        <taxon>Amoebozoa</taxon>
        <taxon>Evosea</taxon>
        <taxon>Eumycetozoa</taxon>
        <taxon>Dictyostelia</taxon>
        <taxon>Acytosteliales</taxon>
        <taxon>Acytosteliaceae</taxon>
        <taxon>Heterostelium</taxon>
    </lineage>
</organism>
<dbReference type="Pfam" id="PF05725">
    <property type="entry name" value="FNIP"/>
    <property type="match status" value="2"/>
</dbReference>
<evidence type="ECO:0000313" key="1">
    <source>
        <dbReference type="EMBL" id="EFA74925.1"/>
    </source>
</evidence>
<reference evidence="1 2" key="1">
    <citation type="journal article" date="2011" name="Genome Res.">
        <title>Phylogeny-wide analysis of social amoeba genomes highlights ancient origins for complex intercellular communication.</title>
        <authorList>
            <person name="Heidel A.J."/>
            <person name="Lawal H.M."/>
            <person name="Felder M."/>
            <person name="Schilde C."/>
            <person name="Helps N.R."/>
            <person name="Tunggal B."/>
            <person name="Rivero F."/>
            <person name="John U."/>
            <person name="Schleicher M."/>
            <person name="Eichinger L."/>
            <person name="Platzer M."/>
            <person name="Noegel A.A."/>
            <person name="Schaap P."/>
            <person name="Gloeckner G."/>
        </authorList>
    </citation>
    <scope>NUCLEOTIDE SEQUENCE [LARGE SCALE GENOMIC DNA]</scope>
    <source>
        <strain evidence="2">ATCC 26659 / Pp 5 / PN500</strain>
    </source>
</reference>
<sequence>MPTSIKLLDLGECEFQIDEIFPETLQYHFELLEYSKDTIISTPSNLKIDKLIIDGIIDQETCSLTPPSGITSISLDMLFDHNESFLRIHGNDQTTLKKLRLPHFNIRPRASIPNTIEELDIGNNSLYDSLDLIKSIDSIKTLYARWFNDRDKYLIFNIDNIVIKSINDNDITHNHKHFNLPSYNNIFNKSIQTKTDCSLYFGPTDFNRKYDFYYDTYTDLKSIPSYISTISLPDEITDQEYLYQLLLESQSVTTLNGCNTLKYGLPKTIKTLSLGYKFNELLVKGSLPSSLEEVILNSFDQAIQAGVLPEGLLEFSSDYQFEFQPGVFPSSLKTLILSFYKKPFKVGVLPENLECLYYSGASTPLEDGVLPKSLKQLIDVPMTWLQTISSLPNLEILRFYEENQDILTINLDLLPSSLKVLEFKRYRLIGTMPTSITSLNLGKCEFQFEEIFPETLQYHFESLQYSKKTIVSIPSNLKIVKLIIDGTSFLENNSLSLPSGITSISLEMSLKHKEAFLRIDGNDQTTLKKLRLPYFNVRPRVFIPNTIEELDIGNNSLNDSLDLIKSIDSIKTFVFSKLSNIEIISPENLNTINNIIYLEYSNNIKYRKLDDNFYLMFGCLNETIIARIFHQSKLSVNLHKKMK</sequence>
<dbReference type="EMBL" id="ADBJ01000060">
    <property type="protein sequence ID" value="EFA74925.1"/>
    <property type="molecule type" value="Genomic_DNA"/>
</dbReference>
<dbReference type="InterPro" id="IPR051251">
    <property type="entry name" value="STK_FNIP-Repeat"/>
</dbReference>
<evidence type="ECO:0000313" key="2">
    <source>
        <dbReference type="Proteomes" id="UP000001396"/>
    </source>
</evidence>
<protein>
    <recommendedName>
        <fullName evidence="3">FNIP repeat-containing protein</fullName>
    </recommendedName>
</protein>
<dbReference type="Proteomes" id="UP000001396">
    <property type="component" value="Unassembled WGS sequence"/>
</dbReference>
<dbReference type="FunCoup" id="D3BUY7">
    <property type="interactions" value="38"/>
</dbReference>
<dbReference type="AlphaFoldDB" id="D3BUY7"/>
<dbReference type="PANTHER" id="PTHR32134">
    <property type="entry name" value="FNIP REPEAT-CONTAINING PROTEIN"/>
    <property type="match status" value="1"/>
</dbReference>
<dbReference type="InParanoid" id="D3BUY7"/>
<dbReference type="InterPro" id="IPR008615">
    <property type="entry name" value="FNIP"/>
</dbReference>
<comment type="caution">
    <text evidence="1">The sequence shown here is derived from an EMBL/GenBank/DDBJ whole genome shotgun (WGS) entry which is preliminary data.</text>
</comment>
<gene>
    <name evidence="1" type="ORF">PPL_11959</name>
</gene>
<name>D3BUY7_HETP5</name>
<keyword evidence="2" id="KW-1185">Reference proteome</keyword>
<dbReference type="GeneID" id="31367427"/>
<proteinExistence type="predicted"/>
<evidence type="ECO:0008006" key="3">
    <source>
        <dbReference type="Google" id="ProtNLM"/>
    </source>
</evidence>
<dbReference type="RefSeq" id="XP_020427059.1">
    <property type="nucleotide sequence ID" value="XM_020582705.1"/>
</dbReference>
<accession>D3BUY7</accession>